<proteinExistence type="inferred from homology"/>
<dbReference type="GO" id="GO:0016301">
    <property type="term" value="F:kinase activity"/>
    <property type="evidence" value="ECO:0007669"/>
    <property type="project" value="UniProtKB-KW"/>
</dbReference>
<dbReference type="InterPro" id="IPR050306">
    <property type="entry name" value="PfkB_Carbo_kinase"/>
</dbReference>
<dbReference type="PROSITE" id="PS00584">
    <property type="entry name" value="PFKB_KINASES_2"/>
    <property type="match status" value="1"/>
</dbReference>
<dbReference type="RefSeq" id="WP_044644317.1">
    <property type="nucleotide sequence ID" value="NZ_JTHP01000001.1"/>
</dbReference>
<dbReference type="SUPFAM" id="SSF53613">
    <property type="entry name" value="Ribokinase-like"/>
    <property type="match status" value="1"/>
</dbReference>
<gene>
    <name evidence="7" type="ORF">QD47_00815</name>
</gene>
<dbReference type="CDD" id="cd01166">
    <property type="entry name" value="KdgK"/>
    <property type="match status" value="1"/>
</dbReference>
<reference evidence="7 8" key="1">
    <citation type="submission" date="2014-11" db="EMBL/GenBank/DDBJ databases">
        <title>Draft Genome Sequences of Paenibacillus polymyxa NRRL B-30509 and Paenibacillus terrae NRRL B-30644, Strains from a Poultry Environment that Produce Tridecaptin A and Paenicidins.</title>
        <authorList>
            <person name="van Belkum M.J."/>
            <person name="Lohans C.T."/>
            <person name="Vederas J.C."/>
        </authorList>
    </citation>
    <scope>NUCLEOTIDE SEQUENCE [LARGE SCALE GENOMIC DNA]</scope>
    <source>
        <strain evidence="7 8">NRRL B-30644</strain>
    </source>
</reference>
<evidence type="ECO:0000313" key="8">
    <source>
        <dbReference type="Proteomes" id="UP000032534"/>
    </source>
</evidence>
<dbReference type="GO" id="GO:0005524">
    <property type="term" value="F:ATP binding"/>
    <property type="evidence" value="ECO:0007669"/>
    <property type="project" value="UniProtKB-KW"/>
</dbReference>
<keyword evidence="4 7" id="KW-0418">Kinase</keyword>
<dbReference type="OrthoDB" id="9813569at2"/>
<organism evidence="7 8">
    <name type="scientific">Paenibacillus terrae</name>
    <dbReference type="NCBI Taxonomy" id="159743"/>
    <lineage>
        <taxon>Bacteria</taxon>
        <taxon>Bacillati</taxon>
        <taxon>Bacillota</taxon>
        <taxon>Bacilli</taxon>
        <taxon>Bacillales</taxon>
        <taxon>Paenibacillaceae</taxon>
        <taxon>Paenibacillus</taxon>
    </lineage>
</organism>
<evidence type="ECO:0000256" key="4">
    <source>
        <dbReference type="ARBA" id="ARBA00022777"/>
    </source>
</evidence>
<evidence type="ECO:0000313" key="7">
    <source>
        <dbReference type="EMBL" id="KJD47526.1"/>
    </source>
</evidence>
<evidence type="ECO:0000256" key="2">
    <source>
        <dbReference type="ARBA" id="ARBA00022679"/>
    </source>
</evidence>
<name>A0A0D7X7Y4_9BACL</name>
<evidence type="ECO:0000256" key="1">
    <source>
        <dbReference type="ARBA" id="ARBA00010688"/>
    </source>
</evidence>
<evidence type="ECO:0000259" key="6">
    <source>
        <dbReference type="Pfam" id="PF00294"/>
    </source>
</evidence>
<sequence length="318" mass="34070">MTATLDAVTFGEPMAMFYANEAGSLDEVRSFTKALAGAETNVSAGLARLGLRAGLVTKLGEDAFGRFIAGALRQEGIDTQNVMFTKDHSTGMLIKSKVTSGDPEVEYFRRHSAASTLSIADFNEAYFAGARHLHFTGISVALSPECRDFARHARQFMKKAGKTVSFDPNLRPKLWPDTQTMVEAINEASEGCDWLLPGIHEGKILTGYTSPEDIASFYLDRGTSLVIIKLGTEGAYYKSADAEGYVKRFRVEHVVDTVGAGDGFAAGVISALLEGLPLAEAVKRGNALGALAVMSAGDMDGYPTRSELESFLLSASTN</sequence>
<dbReference type="InterPro" id="IPR029056">
    <property type="entry name" value="Ribokinase-like"/>
</dbReference>
<dbReference type="PATRIC" id="fig|159743.3.peg.190"/>
<feature type="domain" description="Carbohydrate kinase PfkB" evidence="6">
    <location>
        <begin position="7"/>
        <end position="304"/>
    </location>
</feature>
<accession>A0A0D7X7Y4</accession>
<keyword evidence="5" id="KW-0067">ATP-binding</keyword>
<dbReference type="EMBL" id="JTHP01000001">
    <property type="protein sequence ID" value="KJD47526.1"/>
    <property type="molecule type" value="Genomic_DNA"/>
</dbReference>
<dbReference type="PANTHER" id="PTHR43085:SF1">
    <property type="entry name" value="PSEUDOURIDINE KINASE-RELATED"/>
    <property type="match status" value="1"/>
</dbReference>
<dbReference type="Gene3D" id="3.40.1190.20">
    <property type="match status" value="1"/>
</dbReference>
<comment type="caution">
    <text evidence="7">The sequence shown here is derived from an EMBL/GenBank/DDBJ whole genome shotgun (WGS) entry which is preliminary data.</text>
</comment>
<dbReference type="AlphaFoldDB" id="A0A0D7X7Y4"/>
<evidence type="ECO:0000256" key="3">
    <source>
        <dbReference type="ARBA" id="ARBA00022741"/>
    </source>
</evidence>
<keyword evidence="8" id="KW-1185">Reference proteome</keyword>
<dbReference type="PANTHER" id="PTHR43085">
    <property type="entry name" value="HEXOKINASE FAMILY MEMBER"/>
    <property type="match status" value="1"/>
</dbReference>
<evidence type="ECO:0000256" key="5">
    <source>
        <dbReference type="ARBA" id="ARBA00022840"/>
    </source>
</evidence>
<dbReference type="InterPro" id="IPR002173">
    <property type="entry name" value="Carboh/pur_kinase_PfkB_CS"/>
</dbReference>
<dbReference type="Proteomes" id="UP000032534">
    <property type="component" value="Unassembled WGS sequence"/>
</dbReference>
<protein>
    <submittedName>
        <fullName evidence="7">2-dehydro-3-deoxygluconokinase</fullName>
    </submittedName>
</protein>
<dbReference type="Pfam" id="PF00294">
    <property type="entry name" value="PfkB"/>
    <property type="match status" value="1"/>
</dbReference>
<comment type="similarity">
    <text evidence="1">Belongs to the carbohydrate kinase PfkB family.</text>
</comment>
<dbReference type="InterPro" id="IPR011611">
    <property type="entry name" value="PfkB_dom"/>
</dbReference>
<keyword evidence="2" id="KW-0808">Transferase</keyword>
<keyword evidence="3" id="KW-0547">Nucleotide-binding</keyword>